<dbReference type="AlphaFoldDB" id="A0AA36HBF9"/>
<accession>A0AA36HBF9</accession>
<reference evidence="1" key="1">
    <citation type="submission" date="2023-07" db="EMBL/GenBank/DDBJ databases">
        <authorList>
            <consortium name="CYATHOMIX"/>
        </authorList>
    </citation>
    <scope>NUCLEOTIDE SEQUENCE</scope>
    <source>
        <strain evidence="1">N/A</strain>
    </source>
</reference>
<organism evidence="1 2">
    <name type="scientific">Cylicocyclus nassatus</name>
    <name type="common">Nematode worm</name>
    <dbReference type="NCBI Taxonomy" id="53992"/>
    <lineage>
        <taxon>Eukaryota</taxon>
        <taxon>Metazoa</taxon>
        <taxon>Ecdysozoa</taxon>
        <taxon>Nematoda</taxon>
        <taxon>Chromadorea</taxon>
        <taxon>Rhabditida</taxon>
        <taxon>Rhabditina</taxon>
        <taxon>Rhabditomorpha</taxon>
        <taxon>Strongyloidea</taxon>
        <taxon>Strongylidae</taxon>
        <taxon>Cylicocyclus</taxon>
    </lineage>
</organism>
<evidence type="ECO:0000313" key="1">
    <source>
        <dbReference type="EMBL" id="CAJ0606938.1"/>
    </source>
</evidence>
<protein>
    <submittedName>
        <fullName evidence="1">Uncharacterized protein</fullName>
    </submittedName>
</protein>
<name>A0AA36HBF9_CYLNA</name>
<gene>
    <name evidence="1" type="ORF">CYNAS_LOCUS18921</name>
</gene>
<keyword evidence="2" id="KW-1185">Reference proteome</keyword>
<dbReference type="EMBL" id="CATQJL010000316">
    <property type="protein sequence ID" value="CAJ0606938.1"/>
    <property type="molecule type" value="Genomic_DNA"/>
</dbReference>
<sequence>MKAHWAIHSTAPVLTLPCLPSSNNYGPSALVYFGTSPLGEKTSALTSTTRWLARTKICDHSWQCRRTPGPTWSHMMGFR</sequence>
<comment type="caution">
    <text evidence="1">The sequence shown here is derived from an EMBL/GenBank/DDBJ whole genome shotgun (WGS) entry which is preliminary data.</text>
</comment>
<proteinExistence type="predicted"/>
<dbReference type="Proteomes" id="UP001176961">
    <property type="component" value="Unassembled WGS sequence"/>
</dbReference>
<evidence type="ECO:0000313" key="2">
    <source>
        <dbReference type="Proteomes" id="UP001176961"/>
    </source>
</evidence>